<dbReference type="EMBL" id="MUNK01000014">
    <property type="protein sequence ID" value="OTA37987.1"/>
    <property type="molecule type" value="Genomic_DNA"/>
</dbReference>
<sequence>MCRAFLFVGGSKLLFVRPSARTLYGPAQHSQRCAAAYRRLTKMARSIFASEYINDKECVMGLLYLSRGDSNAWSDSTILTCRANSFRITNPLQSFARSTMKLTMSSFIVAWVVASLAKAEDSWYIGGDHNLTCIRDLGGQLDCERGFKEGSMKVNLASLGPDYLNEAAQTDASLDKRDWKCKLAGLGCSTRCYAGGFCIAKCVNGKCVCNCLDVPVPLHLERCVKMDCSNK</sequence>
<dbReference type="OrthoDB" id="3813030at2759"/>
<organism evidence="1 2">
    <name type="scientific">Hortaea werneckii EXF-2000</name>
    <dbReference type="NCBI Taxonomy" id="1157616"/>
    <lineage>
        <taxon>Eukaryota</taxon>
        <taxon>Fungi</taxon>
        <taxon>Dikarya</taxon>
        <taxon>Ascomycota</taxon>
        <taxon>Pezizomycotina</taxon>
        <taxon>Dothideomycetes</taxon>
        <taxon>Dothideomycetidae</taxon>
        <taxon>Mycosphaerellales</taxon>
        <taxon>Teratosphaeriaceae</taxon>
        <taxon>Hortaea</taxon>
    </lineage>
</organism>
<dbReference type="VEuPathDB" id="FungiDB:BTJ68_02087"/>
<proteinExistence type="predicted"/>
<keyword evidence="2" id="KW-1185">Reference proteome</keyword>
<evidence type="ECO:0008006" key="3">
    <source>
        <dbReference type="Google" id="ProtNLM"/>
    </source>
</evidence>
<reference evidence="1 2" key="1">
    <citation type="submission" date="2017-01" db="EMBL/GenBank/DDBJ databases">
        <title>The recent genome duplication of the halophilic yeast Hortaea werneckii: insights from long-read sequencing.</title>
        <authorList>
            <person name="Sinha S."/>
            <person name="Flibotte S."/>
            <person name="Neira M."/>
            <person name="Lenassi M."/>
            <person name="Gostincar C."/>
            <person name="Stajich J.E."/>
            <person name="Nislow C.E."/>
        </authorList>
    </citation>
    <scope>NUCLEOTIDE SEQUENCE [LARGE SCALE GENOMIC DNA]</scope>
    <source>
        <strain evidence="1 2">EXF-2000</strain>
    </source>
</reference>
<name>A0A1Z5TPP1_HORWE</name>
<dbReference type="AlphaFoldDB" id="A0A1Z5TPP1"/>
<accession>A0A1Z5TPP1</accession>
<dbReference type="InParanoid" id="A0A1Z5TPP1"/>
<comment type="caution">
    <text evidence="1">The sequence shown here is derived from an EMBL/GenBank/DDBJ whole genome shotgun (WGS) entry which is preliminary data.</text>
</comment>
<dbReference type="Proteomes" id="UP000194280">
    <property type="component" value="Unassembled WGS sequence"/>
</dbReference>
<evidence type="ECO:0000313" key="2">
    <source>
        <dbReference type="Proteomes" id="UP000194280"/>
    </source>
</evidence>
<protein>
    <recommendedName>
        <fullName evidence="3">Invertebrate defensins family profile domain-containing protein</fullName>
    </recommendedName>
</protein>
<gene>
    <name evidence="1" type="ORF">BTJ68_02087</name>
</gene>
<evidence type="ECO:0000313" key="1">
    <source>
        <dbReference type="EMBL" id="OTA37987.1"/>
    </source>
</evidence>